<gene>
    <name evidence="2" type="ORF">WMO14_05935</name>
</gene>
<feature type="transmembrane region" description="Helical" evidence="1">
    <location>
        <begin position="504"/>
        <end position="521"/>
    </location>
</feature>
<protein>
    <submittedName>
        <fullName evidence="2">DUF975 family protein</fullName>
    </submittedName>
</protein>
<feature type="transmembrane region" description="Helical" evidence="1">
    <location>
        <begin position="475"/>
        <end position="492"/>
    </location>
</feature>
<dbReference type="Pfam" id="PF06541">
    <property type="entry name" value="ABC_trans_CmpB"/>
    <property type="match status" value="1"/>
</dbReference>
<feature type="transmembrane region" description="Helical" evidence="1">
    <location>
        <begin position="541"/>
        <end position="564"/>
    </location>
</feature>
<feature type="transmembrane region" description="Helical" evidence="1">
    <location>
        <begin position="436"/>
        <end position="455"/>
    </location>
</feature>
<keyword evidence="3" id="KW-1185">Reference proteome</keyword>
<keyword evidence="1" id="KW-0812">Transmembrane</keyword>
<comment type="caution">
    <text evidence="2">The sequence shown here is derived from an EMBL/GenBank/DDBJ whole genome shotgun (WGS) entry which is preliminary data.</text>
</comment>
<reference evidence="2 3" key="1">
    <citation type="submission" date="2024-03" db="EMBL/GenBank/DDBJ databases">
        <title>Human intestinal bacterial collection.</title>
        <authorList>
            <person name="Pauvert C."/>
            <person name="Hitch T.C.A."/>
            <person name="Clavel T."/>
        </authorList>
    </citation>
    <scope>NUCLEOTIDE SEQUENCE [LARGE SCALE GENOMIC DNA]</scope>
    <source>
        <strain evidence="2 3">CLA-AA-H255</strain>
    </source>
</reference>
<feature type="transmembrane region" description="Helical" evidence="1">
    <location>
        <begin position="268"/>
        <end position="290"/>
    </location>
</feature>
<dbReference type="PANTHER" id="PTHR40076:SF1">
    <property type="entry name" value="MEMBRANE PROTEIN"/>
    <property type="match status" value="1"/>
</dbReference>
<accession>A0ABV1BV86</accession>
<dbReference type="PANTHER" id="PTHR40076">
    <property type="entry name" value="MEMBRANE PROTEIN-RELATED"/>
    <property type="match status" value="1"/>
</dbReference>
<keyword evidence="1" id="KW-1133">Transmembrane helix</keyword>
<dbReference type="EMBL" id="JBBMER010000003">
    <property type="protein sequence ID" value="MEQ2379419.1"/>
    <property type="molecule type" value="Genomic_DNA"/>
</dbReference>
<organism evidence="2 3">
    <name type="scientific">[Lactobacillus] rogosae</name>
    <dbReference type="NCBI Taxonomy" id="706562"/>
    <lineage>
        <taxon>Bacteria</taxon>
        <taxon>Bacillati</taxon>
        <taxon>Bacillota</taxon>
        <taxon>Clostridia</taxon>
        <taxon>Lachnospirales</taxon>
        <taxon>Lachnospiraceae</taxon>
        <taxon>Lachnospira</taxon>
    </lineage>
</organism>
<evidence type="ECO:0000313" key="3">
    <source>
        <dbReference type="Proteomes" id="UP001442364"/>
    </source>
</evidence>
<evidence type="ECO:0000313" key="2">
    <source>
        <dbReference type="EMBL" id="MEQ2379419.1"/>
    </source>
</evidence>
<sequence>MITRKELAKAAKRTLKKHFWILVVVCLIAAFVGSEFTETFSFFKMQMTDINNTDTNESQGVTLVTSDIDNRTKSAMLDAIVSVIMNNEEQGKEQSQTLIDKAKDNAGDILGRTSGILSSVVNNVSSGAVVFTIVDVVYGITGSRHLVVILLLCLALIFYFGIRYVVKMSYVVISRRIFLESRTYKSVGVGKFMFLMRVKRWMRVAFTMLVKDLYTILWSLTIAGAFIKPLSYMLVPYIIAENPDIKANDAITLSRRMMNGYKWKCFCYQLSFIGWNILSFISMGLVGVLYSNPYKTAFFTELYVLIRENAIKNNIEGVEMLSDVYLYERADEEELQAAYADIYLYMNEDSPEERFDDNIMKSDIRYFRRLRKFLADWFGVILFNTSEEKKFEDAKAEQIKADRCKQEILGNMYPSRLFTLKEHRANFESTVYMRNYSIPSLILIFFVMSFIGWFWEVSSHLMLYHSFANRGVLHGPWLPIYGVGGLLILLLLKKFREKPAVEFVLAIILCGVVEYFTGLVLELTHNGQKWWDYTGFFLNLHGRICAEGLLAFGIGGMAIVYFVAPLLDNYFRKIKLQIIIPLCVALMMIFVADQLYTKKHPNVGEGITCLNIYDMYYYL</sequence>
<dbReference type="InterPro" id="IPR010380">
    <property type="entry name" value="DUF975"/>
</dbReference>
<feature type="transmembrane region" description="Helical" evidence="1">
    <location>
        <begin position="201"/>
        <end position="227"/>
    </location>
</feature>
<proteinExistence type="predicted"/>
<dbReference type="RefSeq" id="WP_055174028.1">
    <property type="nucleotide sequence ID" value="NZ_JBBMER010000003.1"/>
</dbReference>
<evidence type="ECO:0000256" key="1">
    <source>
        <dbReference type="SAM" id="Phobius"/>
    </source>
</evidence>
<name>A0ABV1BV86_9FIRM</name>
<dbReference type="Pfam" id="PF06161">
    <property type="entry name" value="DUF975"/>
    <property type="match status" value="1"/>
</dbReference>
<dbReference type="InterPro" id="IPR010540">
    <property type="entry name" value="CmpB_TMEM229"/>
</dbReference>
<feature type="transmembrane region" description="Helical" evidence="1">
    <location>
        <begin position="146"/>
        <end position="166"/>
    </location>
</feature>
<keyword evidence="1" id="KW-0472">Membrane</keyword>
<dbReference type="Proteomes" id="UP001442364">
    <property type="component" value="Unassembled WGS sequence"/>
</dbReference>
<feature type="transmembrane region" description="Helical" evidence="1">
    <location>
        <begin position="19"/>
        <end position="37"/>
    </location>
</feature>
<feature type="transmembrane region" description="Helical" evidence="1">
    <location>
        <begin position="576"/>
        <end position="596"/>
    </location>
</feature>